<dbReference type="InterPro" id="IPR017937">
    <property type="entry name" value="Thioredoxin_CS"/>
</dbReference>
<dbReference type="Proteomes" id="UP000035368">
    <property type="component" value="Chromosome"/>
</dbReference>
<evidence type="ECO:0000256" key="5">
    <source>
        <dbReference type="ARBA" id="ARBA00023284"/>
    </source>
</evidence>
<dbReference type="InterPro" id="IPR050553">
    <property type="entry name" value="Thioredoxin_ResA/DsbE_sf"/>
</dbReference>
<dbReference type="InterPro" id="IPR013766">
    <property type="entry name" value="Thioredoxin_domain"/>
</dbReference>
<name>A0A0G3GM19_9CORY</name>
<dbReference type="OrthoDB" id="9796554at2"/>
<sequence length="188" mass="19491">MNNTVKWSIAGSVVVLAVVLALLPGMLRNTGPAGVEETGVDKPAVAQVDPRPDCPEADVAGVSLACLGGKSVGLAGKPTVVNVWAWWCEPCRAELPVMDAFAAAHPEFSVVGVHADPNAANGAAMLNDLQIKLPSYQDNIGVFAGKLALPNVVPITLVVRPDGTVARTFPRTFSTLAELEAAVSEVTL</sequence>
<comment type="subcellular location">
    <subcellularLocation>
        <location evidence="1">Cell envelope</location>
    </subcellularLocation>
</comment>
<keyword evidence="6" id="KW-1133">Transmembrane helix</keyword>
<keyword evidence="9" id="KW-1185">Reference proteome</keyword>
<dbReference type="GO" id="GO:0016853">
    <property type="term" value="F:isomerase activity"/>
    <property type="evidence" value="ECO:0007669"/>
    <property type="project" value="UniProtKB-KW"/>
</dbReference>
<dbReference type="STRING" id="1050174.CEPID_01390"/>
<evidence type="ECO:0000259" key="7">
    <source>
        <dbReference type="PROSITE" id="PS51352"/>
    </source>
</evidence>
<dbReference type="RefSeq" id="WP_047239431.1">
    <property type="nucleotide sequence ID" value="NZ_CP011541.1"/>
</dbReference>
<keyword evidence="3" id="KW-0735">Signal-anchor</keyword>
<evidence type="ECO:0000256" key="4">
    <source>
        <dbReference type="ARBA" id="ARBA00023157"/>
    </source>
</evidence>
<dbReference type="PROSITE" id="PS51352">
    <property type="entry name" value="THIOREDOXIN_2"/>
    <property type="match status" value="1"/>
</dbReference>
<keyword evidence="6" id="KW-0812">Transmembrane</keyword>
<dbReference type="PATRIC" id="fig|1050174.4.peg.283"/>
<keyword evidence="2" id="KW-0201">Cytochrome c-type biogenesis</keyword>
<feature type="domain" description="Thioredoxin" evidence="7">
    <location>
        <begin position="45"/>
        <end position="188"/>
    </location>
</feature>
<dbReference type="KEGG" id="cei:CEPID_01390"/>
<evidence type="ECO:0000313" key="9">
    <source>
        <dbReference type="Proteomes" id="UP000035368"/>
    </source>
</evidence>
<organism evidence="8 9">
    <name type="scientific">Corynebacterium epidermidicanis</name>
    <dbReference type="NCBI Taxonomy" id="1050174"/>
    <lineage>
        <taxon>Bacteria</taxon>
        <taxon>Bacillati</taxon>
        <taxon>Actinomycetota</taxon>
        <taxon>Actinomycetes</taxon>
        <taxon>Mycobacteriales</taxon>
        <taxon>Corynebacteriaceae</taxon>
        <taxon>Corynebacterium</taxon>
    </lineage>
</organism>
<keyword evidence="4" id="KW-1015">Disulfide bond</keyword>
<dbReference type="PANTHER" id="PTHR42852:SF6">
    <property type="entry name" value="THIOL:DISULFIDE INTERCHANGE PROTEIN DSBE"/>
    <property type="match status" value="1"/>
</dbReference>
<dbReference type="PANTHER" id="PTHR42852">
    <property type="entry name" value="THIOL:DISULFIDE INTERCHANGE PROTEIN DSBE"/>
    <property type="match status" value="1"/>
</dbReference>
<dbReference type="InterPro" id="IPR036249">
    <property type="entry name" value="Thioredoxin-like_sf"/>
</dbReference>
<protein>
    <submittedName>
        <fullName evidence="8">Thiol-disulfide isomerase-like thioredoxin</fullName>
    </submittedName>
</protein>
<dbReference type="CDD" id="cd02966">
    <property type="entry name" value="TlpA_like_family"/>
    <property type="match status" value="1"/>
</dbReference>
<dbReference type="GO" id="GO:0030313">
    <property type="term" value="C:cell envelope"/>
    <property type="evidence" value="ECO:0007669"/>
    <property type="project" value="UniProtKB-SubCell"/>
</dbReference>
<dbReference type="Gene3D" id="3.40.30.10">
    <property type="entry name" value="Glutaredoxin"/>
    <property type="match status" value="1"/>
</dbReference>
<dbReference type="InterPro" id="IPR000866">
    <property type="entry name" value="AhpC/TSA"/>
</dbReference>
<gene>
    <name evidence="8" type="ORF">CEPID_01390</name>
</gene>
<dbReference type="AlphaFoldDB" id="A0A0G3GM19"/>
<feature type="transmembrane region" description="Helical" evidence="6">
    <location>
        <begin position="7"/>
        <end position="27"/>
    </location>
</feature>
<evidence type="ECO:0000313" key="8">
    <source>
        <dbReference type="EMBL" id="AKK02164.1"/>
    </source>
</evidence>
<proteinExistence type="predicted"/>
<evidence type="ECO:0000256" key="1">
    <source>
        <dbReference type="ARBA" id="ARBA00004196"/>
    </source>
</evidence>
<evidence type="ECO:0000256" key="6">
    <source>
        <dbReference type="SAM" id="Phobius"/>
    </source>
</evidence>
<dbReference type="GO" id="GO:0017004">
    <property type="term" value="P:cytochrome complex assembly"/>
    <property type="evidence" value="ECO:0007669"/>
    <property type="project" value="UniProtKB-KW"/>
</dbReference>
<accession>A0A0G3GM19</accession>
<dbReference type="GO" id="GO:0016491">
    <property type="term" value="F:oxidoreductase activity"/>
    <property type="evidence" value="ECO:0007669"/>
    <property type="project" value="InterPro"/>
</dbReference>
<dbReference type="PROSITE" id="PS00194">
    <property type="entry name" value="THIOREDOXIN_1"/>
    <property type="match status" value="1"/>
</dbReference>
<dbReference type="EMBL" id="CP011541">
    <property type="protein sequence ID" value="AKK02164.1"/>
    <property type="molecule type" value="Genomic_DNA"/>
</dbReference>
<dbReference type="SUPFAM" id="SSF52833">
    <property type="entry name" value="Thioredoxin-like"/>
    <property type="match status" value="1"/>
</dbReference>
<evidence type="ECO:0000256" key="2">
    <source>
        <dbReference type="ARBA" id="ARBA00022748"/>
    </source>
</evidence>
<keyword evidence="6" id="KW-0472">Membrane</keyword>
<reference evidence="8 9" key="1">
    <citation type="submission" date="2015-05" db="EMBL/GenBank/DDBJ databases">
        <title>Complete genome sequence of Corynebacterium epidermidicanis DSM 45586, isolated from the skin of a dog suffering from pruritus.</title>
        <authorList>
            <person name="Ruckert C."/>
            <person name="Albersmeier A."/>
            <person name="Winkler A."/>
            <person name="Tauch A."/>
        </authorList>
    </citation>
    <scope>NUCLEOTIDE SEQUENCE [LARGE SCALE GENOMIC DNA]</scope>
    <source>
        <strain evidence="8 9">DSM 45586</strain>
    </source>
</reference>
<keyword evidence="5" id="KW-0676">Redox-active center</keyword>
<dbReference type="GO" id="GO:0016209">
    <property type="term" value="F:antioxidant activity"/>
    <property type="evidence" value="ECO:0007669"/>
    <property type="project" value="InterPro"/>
</dbReference>
<keyword evidence="8" id="KW-0413">Isomerase</keyword>
<dbReference type="Pfam" id="PF00578">
    <property type="entry name" value="AhpC-TSA"/>
    <property type="match status" value="1"/>
</dbReference>
<evidence type="ECO:0000256" key="3">
    <source>
        <dbReference type="ARBA" id="ARBA00022968"/>
    </source>
</evidence>